<dbReference type="PROSITE" id="PS50090">
    <property type="entry name" value="MYB_LIKE"/>
    <property type="match status" value="1"/>
</dbReference>
<reference evidence="3" key="1">
    <citation type="submission" date="2023-03" db="EMBL/GenBank/DDBJ databases">
        <title>Near-Complete genome sequence of Lipomyces tetrasporous NRRL Y-64009, an oleaginous yeast capable of growing on lignocellulosic hydrolysates.</title>
        <authorList>
            <consortium name="Lawrence Berkeley National Laboratory"/>
            <person name="Jagtap S.S."/>
            <person name="Liu J.-J."/>
            <person name="Walukiewicz H.E."/>
            <person name="Pangilinan J."/>
            <person name="Lipzen A."/>
            <person name="Ahrendt S."/>
            <person name="Koriabine M."/>
            <person name="Cobaugh K."/>
            <person name="Salamov A."/>
            <person name="Yoshinaga Y."/>
            <person name="Ng V."/>
            <person name="Daum C."/>
            <person name="Grigoriev I.V."/>
            <person name="Slininger P.J."/>
            <person name="Dien B.S."/>
            <person name="Jin Y.-S."/>
            <person name="Rao C.V."/>
        </authorList>
    </citation>
    <scope>NUCLEOTIDE SEQUENCE</scope>
    <source>
        <strain evidence="3">NRRL Y-64009</strain>
    </source>
</reference>
<evidence type="ECO:0000259" key="2">
    <source>
        <dbReference type="PROSITE" id="PS50090"/>
    </source>
</evidence>
<dbReference type="Pfam" id="PF13921">
    <property type="entry name" value="Myb_DNA-bind_6"/>
    <property type="match status" value="1"/>
</dbReference>
<dbReference type="InterPro" id="IPR001005">
    <property type="entry name" value="SANT/Myb"/>
</dbReference>
<evidence type="ECO:0000313" key="4">
    <source>
        <dbReference type="Proteomes" id="UP001217417"/>
    </source>
</evidence>
<dbReference type="AlphaFoldDB" id="A0AAD7VUJ1"/>
<feature type="region of interest" description="Disordered" evidence="1">
    <location>
        <begin position="1"/>
        <end position="162"/>
    </location>
</feature>
<accession>A0AAD7VUJ1</accession>
<dbReference type="GeneID" id="80886299"/>
<comment type="caution">
    <text evidence="3">The sequence shown here is derived from an EMBL/GenBank/DDBJ whole genome shotgun (WGS) entry which is preliminary data.</text>
</comment>
<feature type="compositionally biased region" description="Polar residues" evidence="1">
    <location>
        <begin position="31"/>
        <end position="71"/>
    </location>
</feature>
<dbReference type="Gene3D" id="1.10.10.60">
    <property type="entry name" value="Homeodomain-like"/>
    <property type="match status" value="1"/>
</dbReference>
<feature type="region of interest" description="Disordered" evidence="1">
    <location>
        <begin position="187"/>
        <end position="263"/>
    </location>
</feature>
<organism evidence="3 4">
    <name type="scientific">Lipomyces tetrasporus</name>
    <dbReference type="NCBI Taxonomy" id="54092"/>
    <lineage>
        <taxon>Eukaryota</taxon>
        <taxon>Fungi</taxon>
        <taxon>Dikarya</taxon>
        <taxon>Ascomycota</taxon>
        <taxon>Saccharomycotina</taxon>
        <taxon>Lipomycetes</taxon>
        <taxon>Lipomycetales</taxon>
        <taxon>Lipomycetaceae</taxon>
        <taxon>Lipomyces</taxon>
    </lineage>
</organism>
<sequence length="320" mass="35458">MNIDQILNSSTLSAQSEGNDSGQTFAPAPDNASSASVTKSSPATSPRSISQRAAPQKESSPISQPRYVNSESQEESGLGPLNLPPSQPPQTPGGLPLQPLPPPQHHPPPGLPTAQQTYAYQQQYQQPPFQQYSPQSYYQPQRTGYQASTAHHVQPFQHHSQHPAYAVPQQGYSFALPQGYDRNYGEFSSSMRSWTPPRQERSSQSIQHSVSQENLGPPLDPGDGHSAYAYEGTGLRRVASDGDPQEESSTLAVRPKRRKAPNSTWTLEEDRKLVDMVLRTLPRQDFSDYAQILNKRDGQTVRYRWKVLVRRAKGENEDGG</sequence>
<protein>
    <recommendedName>
        <fullName evidence="2">Myb-like domain-containing protein</fullName>
    </recommendedName>
</protein>
<dbReference type="Proteomes" id="UP001217417">
    <property type="component" value="Unassembled WGS sequence"/>
</dbReference>
<feature type="compositionally biased region" description="Polar residues" evidence="1">
    <location>
        <begin position="1"/>
        <end position="24"/>
    </location>
</feature>
<evidence type="ECO:0000313" key="3">
    <source>
        <dbReference type="EMBL" id="KAJ8102503.1"/>
    </source>
</evidence>
<feature type="compositionally biased region" description="Pro residues" evidence="1">
    <location>
        <begin position="82"/>
        <end position="91"/>
    </location>
</feature>
<keyword evidence="4" id="KW-1185">Reference proteome</keyword>
<feature type="compositionally biased region" description="Polar residues" evidence="1">
    <location>
        <begin position="142"/>
        <end position="151"/>
    </location>
</feature>
<feature type="domain" description="Myb-like" evidence="2">
    <location>
        <begin position="257"/>
        <end position="309"/>
    </location>
</feature>
<dbReference type="SUPFAM" id="SSF46689">
    <property type="entry name" value="Homeodomain-like"/>
    <property type="match status" value="1"/>
</dbReference>
<gene>
    <name evidence="3" type="ORF">POJ06DRAFT_50621</name>
</gene>
<dbReference type="RefSeq" id="XP_056045953.1">
    <property type="nucleotide sequence ID" value="XM_056191133.1"/>
</dbReference>
<name>A0AAD7VUJ1_9ASCO</name>
<feature type="compositionally biased region" description="Low complexity" evidence="1">
    <location>
        <begin position="112"/>
        <end position="141"/>
    </location>
</feature>
<feature type="compositionally biased region" description="Pro residues" evidence="1">
    <location>
        <begin position="98"/>
        <end position="111"/>
    </location>
</feature>
<dbReference type="EMBL" id="JARPMG010000002">
    <property type="protein sequence ID" value="KAJ8102503.1"/>
    <property type="molecule type" value="Genomic_DNA"/>
</dbReference>
<dbReference type="InterPro" id="IPR009057">
    <property type="entry name" value="Homeodomain-like_sf"/>
</dbReference>
<feature type="compositionally biased region" description="Polar residues" evidence="1">
    <location>
        <begin position="202"/>
        <end position="214"/>
    </location>
</feature>
<dbReference type="CDD" id="cd00167">
    <property type="entry name" value="SANT"/>
    <property type="match status" value="1"/>
</dbReference>
<proteinExistence type="predicted"/>
<evidence type="ECO:0000256" key="1">
    <source>
        <dbReference type="SAM" id="MobiDB-lite"/>
    </source>
</evidence>